<protein>
    <recommendedName>
        <fullName evidence="3">DUF3533 domain-containing protein</fullName>
    </recommendedName>
</protein>
<evidence type="ECO:0000256" key="2">
    <source>
        <dbReference type="SAM" id="Phobius"/>
    </source>
</evidence>
<organism evidence="4 5">
    <name type="scientific">Tricholomella constricta</name>
    <dbReference type="NCBI Taxonomy" id="117010"/>
    <lineage>
        <taxon>Eukaryota</taxon>
        <taxon>Fungi</taxon>
        <taxon>Dikarya</taxon>
        <taxon>Basidiomycota</taxon>
        <taxon>Agaricomycotina</taxon>
        <taxon>Agaricomycetes</taxon>
        <taxon>Agaricomycetidae</taxon>
        <taxon>Agaricales</taxon>
        <taxon>Tricholomatineae</taxon>
        <taxon>Lyophyllaceae</taxon>
        <taxon>Tricholomella</taxon>
    </lineage>
</organism>
<evidence type="ECO:0000259" key="3">
    <source>
        <dbReference type="Pfam" id="PF12051"/>
    </source>
</evidence>
<dbReference type="AlphaFoldDB" id="A0A8H5GRV6"/>
<dbReference type="OrthoDB" id="2140105at2759"/>
<feature type="transmembrane region" description="Helical" evidence="2">
    <location>
        <begin position="392"/>
        <end position="413"/>
    </location>
</feature>
<proteinExistence type="predicted"/>
<feature type="transmembrane region" description="Helical" evidence="2">
    <location>
        <begin position="29"/>
        <end position="53"/>
    </location>
</feature>
<feature type="region of interest" description="Disordered" evidence="1">
    <location>
        <begin position="427"/>
        <end position="459"/>
    </location>
</feature>
<feature type="domain" description="DUF3533" evidence="3">
    <location>
        <begin position="40"/>
        <end position="403"/>
    </location>
</feature>
<keyword evidence="5" id="KW-1185">Reference proteome</keyword>
<feature type="compositionally biased region" description="Low complexity" evidence="1">
    <location>
        <begin position="427"/>
        <end position="436"/>
    </location>
</feature>
<gene>
    <name evidence="4" type="ORF">D9615_010234</name>
</gene>
<evidence type="ECO:0000256" key="1">
    <source>
        <dbReference type="SAM" id="MobiDB-lite"/>
    </source>
</evidence>
<evidence type="ECO:0000313" key="5">
    <source>
        <dbReference type="Proteomes" id="UP000565441"/>
    </source>
</evidence>
<dbReference type="InterPro" id="IPR022703">
    <property type="entry name" value="DUF3533"/>
</dbReference>
<evidence type="ECO:0000313" key="4">
    <source>
        <dbReference type="EMBL" id="KAF5369660.1"/>
    </source>
</evidence>
<dbReference type="Proteomes" id="UP000565441">
    <property type="component" value="Unassembled WGS sequence"/>
</dbReference>
<sequence>MSDSHSPPPHRRPFSTRFFDKDNAPARRIYLKALIGGCCLIIISIFAVFPIYWGALWKTPERNLNGWVVDFDGGIIGQAVVRNLTADSSLSKVTFTAVSASQFPRGPAELENSLLEQRTWVAVAINPGASDRLQASYSTPNATYDGADAITVFAAEARNENAYRTLIRPSVDESFETISTTFALQAVMQLASTSPDLTALIATSPQTVIKPISFTMDNVAPFNEPVASAVTFVGLIYVLILSFFVVMIAYGARDAAGLNRSLTLRSLILTRFATAFIAYFIVSLFYSLLTLAFQLDFTRKFGKAGFVVFWMLNWVGMLSVGLALEALITLFTARFIPFFMIIWIIVNVSVCLQPIEVLPVVYRYGYAVPFYNVSHAVRCIVFGTKNQVAMNFGILIAWAAISCLTLPLIQWAVRRRDVVAEQQQQQRAASSSSAAGAGAGAGEKSVENGSSEGTVTAVA</sequence>
<feature type="transmembrane region" description="Helical" evidence="2">
    <location>
        <begin position="272"/>
        <end position="295"/>
    </location>
</feature>
<feature type="transmembrane region" description="Helical" evidence="2">
    <location>
        <begin position="335"/>
        <end position="355"/>
    </location>
</feature>
<feature type="transmembrane region" description="Helical" evidence="2">
    <location>
        <begin position="307"/>
        <end position="328"/>
    </location>
</feature>
<dbReference type="Pfam" id="PF12051">
    <property type="entry name" value="DUF3533"/>
    <property type="match status" value="1"/>
</dbReference>
<reference evidence="4 5" key="1">
    <citation type="journal article" date="2020" name="ISME J.">
        <title>Uncovering the hidden diversity of litter-decomposition mechanisms in mushroom-forming fungi.</title>
        <authorList>
            <person name="Floudas D."/>
            <person name="Bentzer J."/>
            <person name="Ahren D."/>
            <person name="Johansson T."/>
            <person name="Persson P."/>
            <person name="Tunlid A."/>
        </authorList>
    </citation>
    <scope>NUCLEOTIDE SEQUENCE [LARGE SCALE GENOMIC DNA]</scope>
    <source>
        <strain evidence="4 5">CBS 661.87</strain>
    </source>
</reference>
<dbReference type="InterPro" id="IPR053001">
    <property type="entry name" value="MNNG_permease-like"/>
</dbReference>
<keyword evidence="2" id="KW-0812">Transmembrane</keyword>
<feature type="transmembrane region" description="Helical" evidence="2">
    <location>
        <begin position="226"/>
        <end position="251"/>
    </location>
</feature>
<keyword evidence="2" id="KW-0472">Membrane</keyword>
<accession>A0A8H5GRV6</accession>
<dbReference type="EMBL" id="JAACJP010000055">
    <property type="protein sequence ID" value="KAF5369660.1"/>
    <property type="molecule type" value="Genomic_DNA"/>
</dbReference>
<dbReference type="GO" id="GO:0016020">
    <property type="term" value="C:membrane"/>
    <property type="evidence" value="ECO:0007669"/>
    <property type="project" value="TreeGrafter"/>
</dbReference>
<dbReference type="PANTHER" id="PTHR34814">
    <property type="entry name" value="NITROSOGUANIDINE RESISTANCE PROTEIN SNG1"/>
    <property type="match status" value="1"/>
</dbReference>
<name>A0A8H5GRV6_9AGAR</name>
<dbReference type="PANTHER" id="PTHR34814:SF1">
    <property type="entry name" value="NITROSOGUANIDINE RESISTANCE PROTEIN SNG1"/>
    <property type="match status" value="1"/>
</dbReference>
<feature type="compositionally biased region" description="Polar residues" evidence="1">
    <location>
        <begin position="448"/>
        <end position="459"/>
    </location>
</feature>
<comment type="caution">
    <text evidence="4">The sequence shown here is derived from an EMBL/GenBank/DDBJ whole genome shotgun (WGS) entry which is preliminary data.</text>
</comment>
<keyword evidence="2" id="KW-1133">Transmembrane helix</keyword>